<dbReference type="RefSeq" id="WP_326124167.1">
    <property type="nucleotide sequence ID" value="NZ_JARSFG010000019.1"/>
</dbReference>
<dbReference type="CDD" id="cd00077">
    <property type="entry name" value="HDc"/>
    <property type="match status" value="1"/>
</dbReference>
<dbReference type="Pfam" id="PF01966">
    <property type="entry name" value="HD"/>
    <property type="match status" value="1"/>
</dbReference>
<sequence>MKVIFTVGLPASGKSTFVQKLAKKENAIILSSDAIRQELFGDATKQKPHIVFRVLYERLNDLIAKGYSVIVDATNIERERRMFALRKLPSTVAKECYYFDTPYSICVTRNQQRKRVVPLAIMEKMAKHLEFPTAGEGFNQVHIIHEASPYAISQQQFIALLERQPTYEDLFRALRTMPLFQEIYRFNQENPHHQFLLCQHTYFVLTYINEYYTESDKLALQIAALFHDIGKPFCKKYKPLQERYGYFGHENVSAQIVCHFLYELGFDKDFVLKVVHLVQFHMLIQYGGDKGGSEIYHLLDGDLLTRLYFFREADQFAK</sequence>
<gene>
    <name evidence="3" type="ORF">P9B03_14360</name>
</gene>
<keyword evidence="1" id="KW-0547">Nucleotide-binding</keyword>
<evidence type="ECO:0000256" key="1">
    <source>
        <dbReference type="ARBA" id="ARBA00022741"/>
    </source>
</evidence>
<dbReference type="Pfam" id="PF13671">
    <property type="entry name" value="AAA_33"/>
    <property type="match status" value="1"/>
</dbReference>
<protein>
    <submittedName>
        <fullName evidence="3">AAA family ATPase</fullName>
    </submittedName>
</protein>
<dbReference type="InterPro" id="IPR006674">
    <property type="entry name" value="HD_domain"/>
</dbReference>
<dbReference type="PANTHER" id="PTHR47545">
    <property type="entry name" value="MULTIFUNCTIONAL CCA PROTEIN"/>
    <property type="match status" value="1"/>
</dbReference>
<evidence type="ECO:0000313" key="3">
    <source>
        <dbReference type="EMBL" id="MEC1179680.1"/>
    </source>
</evidence>
<keyword evidence="4" id="KW-1185">Reference proteome</keyword>
<reference evidence="3 4" key="1">
    <citation type="submission" date="2023-03" db="EMBL/GenBank/DDBJ databases">
        <title>Bacillus Genome Sequencing.</title>
        <authorList>
            <person name="Dunlap C."/>
        </authorList>
    </citation>
    <scope>NUCLEOTIDE SEQUENCE [LARGE SCALE GENOMIC DNA]</scope>
    <source>
        <strain evidence="3 4">B-59205</strain>
    </source>
</reference>
<evidence type="ECO:0000259" key="2">
    <source>
        <dbReference type="Pfam" id="PF01966"/>
    </source>
</evidence>
<dbReference type="Gene3D" id="3.40.50.300">
    <property type="entry name" value="P-loop containing nucleotide triphosphate hydrolases"/>
    <property type="match status" value="1"/>
</dbReference>
<dbReference type="SUPFAM" id="SSF109604">
    <property type="entry name" value="HD-domain/PDEase-like"/>
    <property type="match status" value="1"/>
</dbReference>
<organism evidence="3 4">
    <name type="scientific">Metasolibacillus meyeri</name>
    <dbReference type="NCBI Taxonomy" id="1071052"/>
    <lineage>
        <taxon>Bacteria</taxon>
        <taxon>Bacillati</taxon>
        <taxon>Bacillota</taxon>
        <taxon>Bacilli</taxon>
        <taxon>Bacillales</taxon>
        <taxon>Caryophanaceae</taxon>
        <taxon>Metasolibacillus</taxon>
    </lineage>
</organism>
<dbReference type="GO" id="GO:0000166">
    <property type="term" value="F:nucleotide binding"/>
    <property type="evidence" value="ECO:0007669"/>
    <property type="project" value="UniProtKB-KW"/>
</dbReference>
<evidence type="ECO:0000313" key="4">
    <source>
        <dbReference type="Proteomes" id="UP001344888"/>
    </source>
</evidence>
<dbReference type="PANTHER" id="PTHR47545:SF1">
    <property type="entry name" value="MULTIFUNCTIONAL CCA PROTEIN"/>
    <property type="match status" value="1"/>
</dbReference>
<dbReference type="EMBL" id="JARSFG010000019">
    <property type="protein sequence ID" value="MEC1179680.1"/>
    <property type="molecule type" value="Genomic_DNA"/>
</dbReference>
<name>A0AAW9NXW8_9BACL</name>
<dbReference type="SUPFAM" id="SSF52540">
    <property type="entry name" value="P-loop containing nucleoside triphosphate hydrolases"/>
    <property type="match status" value="1"/>
</dbReference>
<dbReference type="InterPro" id="IPR003607">
    <property type="entry name" value="HD/PDEase_dom"/>
</dbReference>
<dbReference type="InterPro" id="IPR050124">
    <property type="entry name" value="tRNA_CCA-adding_enzyme"/>
</dbReference>
<feature type="domain" description="HD" evidence="2">
    <location>
        <begin position="201"/>
        <end position="282"/>
    </location>
</feature>
<dbReference type="AlphaFoldDB" id="A0AAW9NXW8"/>
<dbReference type="InterPro" id="IPR027417">
    <property type="entry name" value="P-loop_NTPase"/>
</dbReference>
<dbReference type="Gene3D" id="1.10.3210.10">
    <property type="entry name" value="Hypothetical protein af1432"/>
    <property type="match status" value="1"/>
</dbReference>
<comment type="caution">
    <text evidence="3">The sequence shown here is derived from an EMBL/GenBank/DDBJ whole genome shotgun (WGS) entry which is preliminary data.</text>
</comment>
<accession>A0AAW9NXW8</accession>
<proteinExistence type="predicted"/>
<dbReference type="Proteomes" id="UP001344888">
    <property type="component" value="Unassembled WGS sequence"/>
</dbReference>